<gene>
    <name evidence="2" type="primary">LOC108253558</name>
</gene>
<keyword evidence="1" id="KW-1185">Reference proteome</keyword>
<sequence length="185" mass="21289">MLEHLDSHVNSIQNDLDSLKDIMKGEGLSLDASTLLNYCAPLLNGITLEQSTRLQTAQNACVRYVYGVKRWEHITPFYNRARLLRLEDRRKILTLCFLYKILVTQCPSYLYEKYQFRSDLIPRVTRSHELLLNIPPHNTTTYAKSFLIASANLRNTVPYNILNSLSFKSFQASLQQAVSEGLFQA</sequence>
<protein>
    <submittedName>
        <fullName evidence="2">Uncharacterized protein LOC108253558</fullName>
    </submittedName>
</protein>
<dbReference type="RefSeq" id="XP_017303231.1">
    <property type="nucleotide sequence ID" value="XM_017447742.1"/>
</dbReference>
<reference evidence="2" key="1">
    <citation type="submission" date="2025-08" db="UniProtKB">
        <authorList>
            <consortium name="RefSeq"/>
        </authorList>
    </citation>
    <scope>IDENTIFICATION</scope>
</reference>
<dbReference type="KEGG" id="dci:108253558"/>
<dbReference type="PaxDb" id="121845-A0A1S4EM34"/>
<evidence type="ECO:0000313" key="2">
    <source>
        <dbReference type="RefSeq" id="XP_017303231.1"/>
    </source>
</evidence>
<accession>A0A1S4EM34</accession>
<name>A0A1S4EM34_DIACI</name>
<dbReference type="STRING" id="121845.A0A1S4EM34"/>
<evidence type="ECO:0000313" key="1">
    <source>
        <dbReference type="Proteomes" id="UP000079169"/>
    </source>
</evidence>
<organism evidence="1 2">
    <name type="scientific">Diaphorina citri</name>
    <name type="common">Asian citrus psyllid</name>
    <dbReference type="NCBI Taxonomy" id="121845"/>
    <lineage>
        <taxon>Eukaryota</taxon>
        <taxon>Metazoa</taxon>
        <taxon>Ecdysozoa</taxon>
        <taxon>Arthropoda</taxon>
        <taxon>Hexapoda</taxon>
        <taxon>Insecta</taxon>
        <taxon>Pterygota</taxon>
        <taxon>Neoptera</taxon>
        <taxon>Paraneoptera</taxon>
        <taxon>Hemiptera</taxon>
        <taxon>Sternorrhyncha</taxon>
        <taxon>Psylloidea</taxon>
        <taxon>Psyllidae</taxon>
        <taxon>Diaphorininae</taxon>
        <taxon>Diaphorina</taxon>
    </lineage>
</organism>
<dbReference type="Proteomes" id="UP000079169">
    <property type="component" value="Unplaced"/>
</dbReference>
<proteinExistence type="predicted"/>
<dbReference type="GeneID" id="108253558"/>
<dbReference type="OMA" id="DNRFITH"/>
<dbReference type="AlphaFoldDB" id="A0A1S4EM34"/>